<organism evidence="2 3">
    <name type="scientific">Pontibacter ummariensis</name>
    <dbReference type="NCBI Taxonomy" id="1610492"/>
    <lineage>
        <taxon>Bacteria</taxon>
        <taxon>Pseudomonadati</taxon>
        <taxon>Bacteroidota</taxon>
        <taxon>Cytophagia</taxon>
        <taxon>Cytophagales</taxon>
        <taxon>Hymenobacteraceae</taxon>
        <taxon>Pontibacter</taxon>
    </lineage>
</organism>
<name>A0A239I0G5_9BACT</name>
<dbReference type="Proteomes" id="UP000198432">
    <property type="component" value="Unassembled WGS sequence"/>
</dbReference>
<feature type="region of interest" description="Disordered" evidence="1">
    <location>
        <begin position="1"/>
        <end position="29"/>
    </location>
</feature>
<reference evidence="3" key="1">
    <citation type="submission" date="2017-06" db="EMBL/GenBank/DDBJ databases">
        <authorList>
            <person name="Varghese N."/>
            <person name="Submissions S."/>
        </authorList>
    </citation>
    <scope>NUCLEOTIDE SEQUENCE [LARGE SCALE GENOMIC DNA]</scope>
    <source>
        <strain evidence="3">NKM1</strain>
    </source>
</reference>
<proteinExistence type="predicted"/>
<feature type="compositionally biased region" description="Basic and acidic residues" evidence="1">
    <location>
        <begin position="44"/>
        <end position="67"/>
    </location>
</feature>
<evidence type="ECO:0000256" key="1">
    <source>
        <dbReference type="SAM" id="MobiDB-lite"/>
    </source>
</evidence>
<feature type="region of interest" description="Disordered" evidence="1">
    <location>
        <begin position="201"/>
        <end position="238"/>
    </location>
</feature>
<dbReference type="EMBL" id="FZOQ01000015">
    <property type="protein sequence ID" value="SNS86838.1"/>
    <property type="molecule type" value="Genomic_DNA"/>
</dbReference>
<dbReference type="OrthoDB" id="854110at2"/>
<gene>
    <name evidence="2" type="ORF">SAMN06296052_11561</name>
</gene>
<evidence type="ECO:0000313" key="3">
    <source>
        <dbReference type="Proteomes" id="UP000198432"/>
    </source>
</evidence>
<feature type="region of interest" description="Disordered" evidence="1">
    <location>
        <begin position="123"/>
        <end position="148"/>
    </location>
</feature>
<dbReference type="AlphaFoldDB" id="A0A239I0G5"/>
<sequence>MDRRYRDLNDRTRPGLDYDRYQRSDRNDDTYYNARHLEDQFERDYQREQGDWNSREQGDWNSDDRYRNQYMNRGDNRGSAYGRYREEDRDDGYRGDYQWDDNRKRTWSYTGIYDRDRDQSMDYGYGDNTRGNVGRYDTDRDRNTDYGSRWQGYGTSSNYYNDYDRYADRGTGERQDFYPGSRGGYNGSGYAYQNYGNSANFSDRYGSPDDSRYGSGFGNRNDDRMTDDDRDRYWSDRY</sequence>
<keyword evidence="3" id="KW-1185">Reference proteome</keyword>
<accession>A0A239I0G5</accession>
<dbReference type="RefSeq" id="WP_089320267.1">
    <property type="nucleotide sequence ID" value="NZ_FZOQ01000015.1"/>
</dbReference>
<feature type="compositionally biased region" description="Basic and acidic residues" evidence="1">
    <location>
        <begin position="220"/>
        <end position="238"/>
    </location>
</feature>
<feature type="region of interest" description="Disordered" evidence="1">
    <location>
        <begin position="44"/>
        <end position="95"/>
    </location>
</feature>
<protein>
    <submittedName>
        <fullName evidence="2">Uncharacterized protein</fullName>
    </submittedName>
</protein>
<feature type="compositionally biased region" description="Basic and acidic residues" evidence="1">
    <location>
        <begin position="83"/>
        <end position="94"/>
    </location>
</feature>
<evidence type="ECO:0000313" key="2">
    <source>
        <dbReference type="EMBL" id="SNS86838.1"/>
    </source>
</evidence>